<keyword evidence="2" id="KW-0575">Peroxidase</keyword>
<evidence type="ECO:0000256" key="1">
    <source>
        <dbReference type="ARBA" id="ARBA00001970"/>
    </source>
</evidence>
<proteinExistence type="inferred from homology"/>
<feature type="domain" description="DyP dimeric alpha+beta barrel" evidence="8">
    <location>
        <begin position="40"/>
        <end position="198"/>
    </location>
</feature>
<dbReference type="Pfam" id="PF21105">
    <property type="entry name" value="DyP_N"/>
    <property type="match status" value="1"/>
</dbReference>
<keyword evidence="3" id="KW-0349">Heme</keyword>
<dbReference type="STRING" id="685588.A0A067TJK5"/>
<dbReference type="EMBL" id="KL142373">
    <property type="protein sequence ID" value="KDR79158.1"/>
    <property type="molecule type" value="Genomic_DNA"/>
</dbReference>
<accession>A0A067TJK5</accession>
<sequence>MSLPKYKFLKRRAIVPHPTLLAGKPIKKDEDGNDLPNLDNVQGDIYFMFPKRWECFMFFNIIDGKLSQFRKDLDTYTPNITSSTQTAKDLDNINTNGGSNLDIVSSEIAFSKKGLTTMGVTDFLGDPHFDQGSLYNEKDKLGDKAQYDDVFNGNGKSHGVILITAGAQATCSTKTSDFQTIFKSSINVITTYEGRVRSGDGEHFGWRDGISQPALKDIGTSKPGQRVVKPGVVIMGYPGDSVYDDADAVARPDFTKDGSFMVFRKLEQNVLFLEDYVNKNWRSIPAKPASDVSLTDQQRKKLFAARMVGRFKTGVPLALAPYIEDTTLLDPDTINNFDYTEPDGRCPFAAHVRTTAPRNLLPIVSKEYLDSSVLVRAGIPYGDEISQKERDDWKNLSEDRKENAICPRGLLFACYQSSIDNGFYRQTTGFANNDFFPITGLVPQKIGQDPIIGGPKTVSGTTGTTDLSSEGEVTLRLVTSQGDKYEVAGVAKKVVDSATSYEQKFFVTSRGGEYYFVPSISTVKSWGAAAQPK</sequence>
<dbReference type="PANTHER" id="PTHR30521:SF4">
    <property type="entry name" value="DEFERROCHELATASE"/>
    <property type="match status" value="1"/>
</dbReference>
<dbReference type="SUPFAM" id="SSF54909">
    <property type="entry name" value="Dimeric alpha+beta barrel"/>
    <property type="match status" value="1"/>
</dbReference>
<dbReference type="GO" id="GO:0046872">
    <property type="term" value="F:metal ion binding"/>
    <property type="evidence" value="ECO:0007669"/>
    <property type="project" value="UniProtKB-KW"/>
</dbReference>
<dbReference type="OrthoDB" id="3207336at2759"/>
<dbReference type="HOGENOM" id="CLU_015125_2_0_1"/>
<dbReference type="InterPro" id="IPR049509">
    <property type="entry name" value="DyP_N"/>
</dbReference>
<dbReference type="PANTHER" id="PTHR30521">
    <property type="entry name" value="DEFERROCHELATASE/PEROXIDASE"/>
    <property type="match status" value="1"/>
</dbReference>
<dbReference type="GO" id="GO:0020037">
    <property type="term" value="F:heme binding"/>
    <property type="evidence" value="ECO:0007669"/>
    <property type="project" value="InterPro"/>
</dbReference>
<gene>
    <name evidence="9" type="ORF">GALMADRAFT_208622</name>
</gene>
<dbReference type="Proteomes" id="UP000027222">
    <property type="component" value="Unassembled WGS sequence"/>
</dbReference>
<dbReference type="AlphaFoldDB" id="A0A067TJK5"/>
<evidence type="ECO:0000256" key="6">
    <source>
        <dbReference type="ARBA" id="ARBA00023004"/>
    </source>
</evidence>
<dbReference type="GO" id="GO:0005829">
    <property type="term" value="C:cytosol"/>
    <property type="evidence" value="ECO:0007669"/>
    <property type="project" value="TreeGrafter"/>
</dbReference>
<keyword evidence="4" id="KW-0479">Metal-binding</keyword>
<keyword evidence="10" id="KW-1185">Reference proteome</keyword>
<dbReference type="PROSITE" id="PS51404">
    <property type="entry name" value="DYP_PEROXIDASE"/>
    <property type="match status" value="1"/>
</dbReference>
<evidence type="ECO:0000256" key="3">
    <source>
        <dbReference type="ARBA" id="ARBA00022617"/>
    </source>
</evidence>
<dbReference type="GO" id="GO:0004601">
    <property type="term" value="F:peroxidase activity"/>
    <property type="evidence" value="ECO:0007669"/>
    <property type="project" value="UniProtKB-KW"/>
</dbReference>
<dbReference type="InterPro" id="IPR011008">
    <property type="entry name" value="Dimeric_a/b-barrel"/>
</dbReference>
<evidence type="ECO:0000256" key="7">
    <source>
        <dbReference type="ARBA" id="ARBA00025737"/>
    </source>
</evidence>
<dbReference type="InterPro" id="IPR006314">
    <property type="entry name" value="Dyp_peroxidase"/>
</dbReference>
<comment type="cofactor">
    <cofactor evidence="1">
        <name>heme b</name>
        <dbReference type="ChEBI" id="CHEBI:60344"/>
    </cofactor>
</comment>
<dbReference type="NCBIfam" id="TIGR01413">
    <property type="entry name" value="Dyp_perox_fam"/>
    <property type="match status" value="1"/>
</dbReference>
<evidence type="ECO:0000256" key="2">
    <source>
        <dbReference type="ARBA" id="ARBA00022559"/>
    </source>
</evidence>
<evidence type="ECO:0000256" key="5">
    <source>
        <dbReference type="ARBA" id="ARBA00023002"/>
    </source>
</evidence>
<evidence type="ECO:0000256" key="4">
    <source>
        <dbReference type="ARBA" id="ARBA00022723"/>
    </source>
</evidence>
<keyword evidence="5" id="KW-0560">Oxidoreductase</keyword>
<name>A0A067TJK5_GALM3</name>
<reference evidence="10" key="1">
    <citation type="journal article" date="2014" name="Proc. Natl. Acad. Sci. U.S.A.">
        <title>Extensive sampling of basidiomycete genomes demonstrates inadequacy of the white-rot/brown-rot paradigm for wood decay fungi.</title>
        <authorList>
            <person name="Riley R."/>
            <person name="Salamov A.A."/>
            <person name="Brown D.W."/>
            <person name="Nagy L.G."/>
            <person name="Floudas D."/>
            <person name="Held B.W."/>
            <person name="Levasseur A."/>
            <person name="Lombard V."/>
            <person name="Morin E."/>
            <person name="Otillar R."/>
            <person name="Lindquist E.A."/>
            <person name="Sun H."/>
            <person name="LaButti K.M."/>
            <person name="Schmutz J."/>
            <person name="Jabbour D."/>
            <person name="Luo H."/>
            <person name="Baker S.E."/>
            <person name="Pisabarro A.G."/>
            <person name="Walton J.D."/>
            <person name="Blanchette R.A."/>
            <person name="Henrissat B."/>
            <person name="Martin F."/>
            <person name="Cullen D."/>
            <person name="Hibbett D.S."/>
            <person name="Grigoriev I.V."/>
        </authorList>
    </citation>
    <scope>NUCLEOTIDE SEQUENCE [LARGE SCALE GENOMIC DNA]</scope>
    <source>
        <strain evidence="10">CBS 339.88</strain>
    </source>
</reference>
<evidence type="ECO:0000313" key="10">
    <source>
        <dbReference type="Proteomes" id="UP000027222"/>
    </source>
</evidence>
<organism evidence="9 10">
    <name type="scientific">Galerina marginata (strain CBS 339.88)</name>
    <dbReference type="NCBI Taxonomy" id="685588"/>
    <lineage>
        <taxon>Eukaryota</taxon>
        <taxon>Fungi</taxon>
        <taxon>Dikarya</taxon>
        <taxon>Basidiomycota</taxon>
        <taxon>Agaricomycotina</taxon>
        <taxon>Agaricomycetes</taxon>
        <taxon>Agaricomycetidae</taxon>
        <taxon>Agaricales</taxon>
        <taxon>Agaricineae</taxon>
        <taxon>Strophariaceae</taxon>
        <taxon>Galerina</taxon>
    </lineage>
</organism>
<comment type="similarity">
    <text evidence="7">Belongs to the DyP-type peroxidase family.</text>
</comment>
<keyword evidence="6" id="KW-0408">Iron</keyword>
<evidence type="ECO:0000259" key="8">
    <source>
        <dbReference type="Pfam" id="PF21105"/>
    </source>
</evidence>
<protein>
    <recommendedName>
        <fullName evidence="8">DyP dimeric alpha+beta barrel domain-containing protein</fullName>
    </recommendedName>
</protein>
<evidence type="ECO:0000313" key="9">
    <source>
        <dbReference type="EMBL" id="KDR79158.1"/>
    </source>
</evidence>